<accession>A0A0S2SJN3</accession>
<dbReference type="NCBIfam" id="TIGR01644">
    <property type="entry name" value="phage_P2_V"/>
    <property type="match status" value="1"/>
</dbReference>
<gene>
    <name evidence="2" type="ORF">WL1483_4723</name>
</gene>
<evidence type="ECO:0000313" key="2">
    <source>
        <dbReference type="EMBL" id="ALP41899.1"/>
    </source>
</evidence>
<dbReference type="PATRIC" id="fig|652.5.peg.4252"/>
<reference evidence="3" key="1">
    <citation type="submission" date="2015-10" db="EMBL/GenBank/DDBJ databases">
        <title>Complete Genome Sequence of Aeromonas schubertii strain WL1483.</title>
        <authorList>
            <person name="Liu L."/>
        </authorList>
    </citation>
    <scope>NUCLEOTIDE SEQUENCE [LARGE SCALE GENOMIC DNA]</scope>
    <source>
        <strain evidence="3">WL1483</strain>
    </source>
</reference>
<dbReference type="EMBL" id="CP013067">
    <property type="protein sequence ID" value="ALP41899.1"/>
    <property type="molecule type" value="Genomic_DNA"/>
</dbReference>
<reference evidence="2 3" key="2">
    <citation type="journal article" date="2016" name="Genome Announc.">
        <title>Complete Genome Sequence of the Highly Virulent Aeromonas schubertii Strain WL1483, Isolated from Diseased Snakehead Fish (Channa argus) in China.</title>
        <authorList>
            <person name="Liu L."/>
            <person name="Li N."/>
            <person name="Zhang D."/>
            <person name="Fu X."/>
            <person name="Shi C."/>
            <person name="Lin Q."/>
            <person name="Hao G."/>
        </authorList>
    </citation>
    <scope>NUCLEOTIDE SEQUENCE [LARGE SCALE GENOMIC DNA]</scope>
    <source>
        <strain evidence="2 3">WL1483</strain>
    </source>
</reference>
<dbReference type="Proteomes" id="UP000058114">
    <property type="component" value="Chromosome"/>
</dbReference>
<dbReference type="InterPro" id="IPR013046">
    <property type="entry name" value="GpV/Gp45"/>
</dbReference>
<evidence type="ECO:0000313" key="3">
    <source>
        <dbReference type="Proteomes" id="UP000058114"/>
    </source>
</evidence>
<organism evidence="2 3">
    <name type="scientific">Aeromonas schubertii</name>
    <dbReference type="NCBI Taxonomy" id="652"/>
    <lineage>
        <taxon>Bacteria</taxon>
        <taxon>Pseudomonadati</taxon>
        <taxon>Pseudomonadota</taxon>
        <taxon>Gammaproteobacteria</taxon>
        <taxon>Aeromonadales</taxon>
        <taxon>Aeromonadaceae</taxon>
        <taxon>Aeromonas</taxon>
    </lineage>
</organism>
<proteinExistence type="predicted"/>
<sequence length="184" mass="19594">MVSIRDVQKLLAPLQRRLRLIADRAIVTLVNDALQRQNLQIKVLADEGADDVERFQNYGHTSVPPEGSEAIVLGLGGARAGLVAIAVEHKGFRPKGLEAGDSCLYHLEGHNLTLGKDGLAALSAKSVITTAEEQTLTISPENEILGALHVTLNITTDADVIINGKSFLNHKHDQSGGGQTSPPV</sequence>
<dbReference type="Pfam" id="PF06890">
    <property type="entry name" value="Phage_Mu_Gp45"/>
    <property type="match status" value="1"/>
</dbReference>
<protein>
    <submittedName>
        <fullName evidence="2">Phage baseplate protein</fullName>
    </submittedName>
</protein>
<name>A0A0S2SJN3_9GAMM</name>
<dbReference type="KEGG" id="asr:WL1483_4723"/>
<dbReference type="PIRSF" id="PIRSF012337">
    <property type="entry name" value="gp45"/>
    <property type="match status" value="1"/>
</dbReference>
<dbReference type="AlphaFoldDB" id="A0A0S2SJN3"/>
<dbReference type="RefSeq" id="WP_060588003.1">
    <property type="nucleotide sequence ID" value="NZ_CP013067.1"/>
</dbReference>
<dbReference type="Gene3D" id="6.20.170.10">
    <property type="match status" value="1"/>
</dbReference>
<evidence type="ECO:0000259" key="1">
    <source>
        <dbReference type="Pfam" id="PF06890"/>
    </source>
</evidence>
<feature type="domain" description="Bacteriophage Mu Gp45 N-terminal" evidence="1">
    <location>
        <begin position="24"/>
        <end position="90"/>
    </location>
</feature>
<dbReference type="InterPro" id="IPR053861">
    <property type="entry name" value="Phage_Mu_Gp45_N"/>
</dbReference>
<dbReference type="InterPro" id="IPR014462">
    <property type="entry name" value="Phage_Mu_Gp45"/>
</dbReference>